<dbReference type="InterPro" id="IPR006518">
    <property type="entry name" value="Trypano_RHS"/>
</dbReference>
<dbReference type="NCBIfam" id="TIGR01631">
    <property type="entry name" value="Trypano_RHS"/>
    <property type="match status" value="1"/>
</dbReference>
<reference evidence="2" key="1">
    <citation type="submission" date="2018-09" db="EMBL/GenBank/DDBJ databases">
        <title>whole genome sequence of T. equiperdum IVM-t1 strain.</title>
        <authorList>
            <person name="Suganuma K."/>
        </authorList>
    </citation>
    <scope>NUCLEOTIDE SEQUENCE [LARGE SCALE GENOMIC DNA]</scope>
    <source>
        <strain evidence="2">IVM-t1</strain>
    </source>
</reference>
<dbReference type="InterPro" id="IPR046835">
    <property type="entry name" value="RHS_N"/>
</dbReference>
<evidence type="ECO:0000259" key="1">
    <source>
        <dbReference type="Pfam" id="PF20445"/>
    </source>
</evidence>
<name>A0A3L6LFV7_9TRYP</name>
<protein>
    <submittedName>
        <fullName evidence="2">Retrotransposon hot spot protein</fullName>
    </submittedName>
</protein>
<proteinExistence type="predicted"/>
<sequence length="141" mass="15720">MQQWEEMAKAQIREFVGPRARAMLDAALRIAKEARERADQTAGGAELKGVYDSIYNATWGYVESGHNDLPLGMKVVGNCDGKPELWTEEEVNVSHTPFDLCDPLPRHGNLEIAVLTSQKGWPYNSFSIPQYAIQEGAEDQP</sequence>
<dbReference type="EMBL" id="QSBY01000001">
    <property type="protein sequence ID" value="RHW74367.1"/>
    <property type="molecule type" value="Genomic_DNA"/>
</dbReference>
<dbReference type="AlphaFoldDB" id="A0A3L6LFV7"/>
<gene>
    <name evidence="2" type="ORF">DPX39_010007400</name>
</gene>
<accession>A0A3L6LFV7</accession>
<comment type="caution">
    <text evidence="2">The sequence shown here is derived from an EMBL/GenBank/DDBJ whole genome shotgun (WGS) entry which is preliminary data.</text>
</comment>
<organism evidence="2">
    <name type="scientific">Trypanosoma brucei equiperdum</name>
    <dbReference type="NCBI Taxonomy" id="630700"/>
    <lineage>
        <taxon>Eukaryota</taxon>
        <taxon>Discoba</taxon>
        <taxon>Euglenozoa</taxon>
        <taxon>Kinetoplastea</taxon>
        <taxon>Metakinetoplastina</taxon>
        <taxon>Trypanosomatida</taxon>
        <taxon>Trypanosomatidae</taxon>
        <taxon>Trypanosoma</taxon>
    </lineage>
</organism>
<evidence type="ECO:0000313" key="2">
    <source>
        <dbReference type="EMBL" id="RHW74367.1"/>
    </source>
</evidence>
<dbReference type="Pfam" id="PF20445">
    <property type="entry name" value="RHS_N"/>
    <property type="match status" value="1"/>
</dbReference>
<feature type="domain" description="Retrotransposon hot spot protein N-terminal" evidence="1">
    <location>
        <begin position="51"/>
        <end position="137"/>
    </location>
</feature>
<dbReference type="Proteomes" id="UP000266743">
    <property type="component" value="Chromosome 1"/>
</dbReference>